<feature type="domain" description="Zinc finger/thioredoxin putative" evidence="3">
    <location>
        <begin position="1"/>
        <end position="36"/>
    </location>
</feature>
<gene>
    <name evidence="4" type="ORF">ACFOES_09940</name>
</gene>
<dbReference type="InterPro" id="IPR011723">
    <property type="entry name" value="Znf/thioredoxin_put"/>
</dbReference>
<keyword evidence="2" id="KW-0472">Membrane</keyword>
<dbReference type="Pfam" id="PF13717">
    <property type="entry name" value="Zn_ribbon_4"/>
    <property type="match status" value="1"/>
</dbReference>
<keyword evidence="2" id="KW-0812">Transmembrane</keyword>
<evidence type="ECO:0000259" key="3">
    <source>
        <dbReference type="Pfam" id="PF13717"/>
    </source>
</evidence>
<dbReference type="EMBL" id="JBHRSK010000006">
    <property type="protein sequence ID" value="MFC2968414.1"/>
    <property type="molecule type" value="Genomic_DNA"/>
</dbReference>
<evidence type="ECO:0000313" key="5">
    <source>
        <dbReference type="Proteomes" id="UP001595443"/>
    </source>
</evidence>
<feature type="compositionally biased region" description="Basic and acidic residues" evidence="1">
    <location>
        <begin position="173"/>
        <end position="183"/>
    </location>
</feature>
<protein>
    <submittedName>
        <fullName evidence="4">Zinc-ribbon domain-containing protein</fullName>
    </submittedName>
</protein>
<feature type="compositionally biased region" description="Low complexity" evidence="1">
    <location>
        <begin position="54"/>
        <end position="76"/>
    </location>
</feature>
<feature type="compositionally biased region" description="Acidic residues" evidence="1">
    <location>
        <begin position="91"/>
        <end position="102"/>
    </location>
</feature>
<dbReference type="NCBIfam" id="TIGR02098">
    <property type="entry name" value="MJ0042_CXXC"/>
    <property type="match status" value="1"/>
</dbReference>
<keyword evidence="2" id="KW-1133">Transmembrane helix</keyword>
<feature type="region of interest" description="Disordered" evidence="1">
    <location>
        <begin position="49"/>
        <end position="124"/>
    </location>
</feature>
<feature type="compositionally biased region" description="Basic and acidic residues" evidence="1">
    <location>
        <begin position="193"/>
        <end position="204"/>
    </location>
</feature>
<keyword evidence="5" id="KW-1185">Reference proteome</keyword>
<name>A0ABV7AGE6_9RHOB</name>
<feature type="region of interest" description="Disordered" evidence="1">
    <location>
        <begin position="136"/>
        <end position="267"/>
    </location>
</feature>
<dbReference type="RefSeq" id="WP_377833114.1">
    <property type="nucleotide sequence ID" value="NZ_JBHRSK010000006.1"/>
</dbReference>
<feature type="compositionally biased region" description="Low complexity" evidence="1">
    <location>
        <begin position="205"/>
        <end position="224"/>
    </location>
</feature>
<accession>A0ABV7AGE6</accession>
<comment type="caution">
    <text evidence="4">The sequence shown here is derived from an EMBL/GenBank/DDBJ whole genome shotgun (WGS) entry which is preliminary data.</text>
</comment>
<feature type="transmembrane region" description="Helical" evidence="2">
    <location>
        <begin position="273"/>
        <end position="292"/>
    </location>
</feature>
<reference evidence="5" key="1">
    <citation type="journal article" date="2019" name="Int. J. Syst. Evol. Microbiol.">
        <title>The Global Catalogue of Microorganisms (GCM) 10K type strain sequencing project: providing services to taxonomists for standard genome sequencing and annotation.</title>
        <authorList>
            <consortium name="The Broad Institute Genomics Platform"/>
            <consortium name="The Broad Institute Genome Sequencing Center for Infectious Disease"/>
            <person name="Wu L."/>
            <person name="Ma J."/>
        </authorList>
    </citation>
    <scope>NUCLEOTIDE SEQUENCE [LARGE SCALE GENOMIC DNA]</scope>
    <source>
        <strain evidence="5">KCTC 62192</strain>
    </source>
</reference>
<feature type="compositionally biased region" description="Basic and acidic residues" evidence="1">
    <location>
        <begin position="136"/>
        <end position="149"/>
    </location>
</feature>
<evidence type="ECO:0000313" key="4">
    <source>
        <dbReference type="EMBL" id="MFC2968414.1"/>
    </source>
</evidence>
<organism evidence="4 5">
    <name type="scientific">Acidimangrovimonas pyrenivorans</name>
    <dbReference type="NCBI Taxonomy" id="2030798"/>
    <lineage>
        <taxon>Bacteria</taxon>
        <taxon>Pseudomonadati</taxon>
        <taxon>Pseudomonadota</taxon>
        <taxon>Alphaproteobacteria</taxon>
        <taxon>Rhodobacterales</taxon>
        <taxon>Paracoccaceae</taxon>
        <taxon>Acidimangrovimonas</taxon>
    </lineage>
</organism>
<feature type="compositionally biased region" description="Basic and acidic residues" evidence="1">
    <location>
        <begin position="225"/>
        <end position="237"/>
    </location>
</feature>
<proteinExistence type="predicted"/>
<evidence type="ECO:0000256" key="1">
    <source>
        <dbReference type="SAM" id="MobiDB-lite"/>
    </source>
</evidence>
<sequence length="349" mass="36789">MRLTCPNCDAQYEVDDRAIPESGRDVQCSNCGHAWFQLPPDAEARLQEAARQGTQVQDAAEQDTAVQDAAVQDTAAGDYLPESTAGVDTAADFDPESFDAESAEAPLPEPPPAAAAPSGMERRRRELDEGVLNVLREEAERETAARKAEGGGLETQTELGLEAPGSALPAAEITRRSGEREETPAPEAAAAEEAPREAESEPPREVAAAAPEAPAVPRRPAAAEGRNDATGSRRDLLPDIEEINSTLRANSERERGEPGGMAAAEAPAERRRGFRLGFGLVLGLVALLLLAYTSAPRIVAKWPAAGPAMQSYVAAVDRGRVWLDGQMQTAVRMLRPVGAAGDGGAEDGN</sequence>
<dbReference type="Proteomes" id="UP001595443">
    <property type="component" value="Unassembled WGS sequence"/>
</dbReference>
<evidence type="ECO:0000256" key="2">
    <source>
        <dbReference type="SAM" id="Phobius"/>
    </source>
</evidence>